<feature type="non-terminal residue" evidence="5">
    <location>
        <position position="72"/>
    </location>
</feature>
<dbReference type="InterPro" id="IPR036121">
    <property type="entry name" value="ATPase_F1/V1/A1_a/bsu_N_sf"/>
</dbReference>
<name>A0A3B9GZR9_9PROT</name>
<dbReference type="GO" id="GO:0016469">
    <property type="term" value="C:proton-transporting two-sector ATPase complex"/>
    <property type="evidence" value="ECO:0007669"/>
    <property type="project" value="UniProtKB-ARBA"/>
</dbReference>
<reference evidence="5 6" key="1">
    <citation type="journal article" date="2018" name="Nat. Biotechnol.">
        <title>A standardized bacterial taxonomy based on genome phylogeny substantially revises the tree of life.</title>
        <authorList>
            <person name="Parks D.H."/>
            <person name="Chuvochina M."/>
            <person name="Waite D.W."/>
            <person name="Rinke C."/>
            <person name="Skarshewski A."/>
            <person name="Chaumeil P.A."/>
            <person name="Hugenholtz P."/>
        </authorList>
    </citation>
    <scope>NUCLEOTIDE SEQUENCE [LARGE SCALE GENOMIC DNA]</scope>
    <source>
        <strain evidence="5">UBA8733</strain>
    </source>
</reference>
<sequence>MTGPTDPALDPLKARIAEAQLGAEAEERGKVIAIADGLATVDGLPGAELNEIVTFSTGGRGFVLTLEENHIN</sequence>
<dbReference type="AlphaFoldDB" id="A0A3B9GZR9"/>
<keyword evidence="2" id="KW-0813">Transport</keyword>
<dbReference type="Proteomes" id="UP000259610">
    <property type="component" value="Unassembled WGS sequence"/>
</dbReference>
<evidence type="ECO:0000256" key="1">
    <source>
        <dbReference type="ARBA" id="ARBA00008936"/>
    </source>
</evidence>
<dbReference type="Gene3D" id="2.40.30.20">
    <property type="match status" value="1"/>
</dbReference>
<keyword evidence="5" id="KW-0378">Hydrolase</keyword>
<dbReference type="EMBL" id="DMAN01000277">
    <property type="protein sequence ID" value="HAE27942.1"/>
    <property type="molecule type" value="Genomic_DNA"/>
</dbReference>
<evidence type="ECO:0000256" key="4">
    <source>
        <dbReference type="ARBA" id="ARBA00023310"/>
    </source>
</evidence>
<dbReference type="InterPro" id="IPR023366">
    <property type="entry name" value="ATP_synth_asu-like_sf"/>
</dbReference>
<proteinExistence type="inferred from homology"/>
<comment type="similarity">
    <text evidence="1">Belongs to the ATPase alpha/beta chains family.</text>
</comment>
<gene>
    <name evidence="5" type="ORF">DCG58_12335</name>
</gene>
<evidence type="ECO:0000313" key="5">
    <source>
        <dbReference type="EMBL" id="HAE27942.1"/>
    </source>
</evidence>
<organism evidence="5 6">
    <name type="scientific">Hyphomonas adhaerens</name>
    <dbReference type="NCBI Taxonomy" id="81029"/>
    <lineage>
        <taxon>Bacteria</taxon>
        <taxon>Pseudomonadati</taxon>
        <taxon>Pseudomonadota</taxon>
        <taxon>Alphaproteobacteria</taxon>
        <taxon>Hyphomonadales</taxon>
        <taxon>Hyphomonadaceae</taxon>
        <taxon>Hyphomonas</taxon>
    </lineage>
</organism>
<evidence type="ECO:0000256" key="2">
    <source>
        <dbReference type="ARBA" id="ARBA00022448"/>
    </source>
</evidence>
<accession>A0A3B9GZR9</accession>
<evidence type="ECO:0000256" key="3">
    <source>
        <dbReference type="ARBA" id="ARBA00022967"/>
    </source>
</evidence>
<keyword evidence="3" id="KW-1278">Translocase</keyword>
<dbReference type="GO" id="GO:1902495">
    <property type="term" value="C:transmembrane transporter complex"/>
    <property type="evidence" value="ECO:0007669"/>
    <property type="project" value="UniProtKB-ARBA"/>
</dbReference>
<protein>
    <submittedName>
        <fullName evidence="5">F0F1 ATP synthase subunit alpha</fullName>
        <ecNumber evidence="5">3.6.3.14</ecNumber>
    </submittedName>
</protein>
<dbReference type="EC" id="3.6.3.14" evidence="5"/>
<comment type="caution">
    <text evidence="5">The sequence shown here is derived from an EMBL/GenBank/DDBJ whole genome shotgun (WGS) entry which is preliminary data.</text>
</comment>
<dbReference type="GO" id="GO:1902600">
    <property type="term" value="P:proton transmembrane transport"/>
    <property type="evidence" value="ECO:0007669"/>
    <property type="project" value="InterPro"/>
</dbReference>
<dbReference type="GO" id="GO:0016787">
    <property type="term" value="F:hydrolase activity"/>
    <property type="evidence" value="ECO:0007669"/>
    <property type="project" value="UniProtKB-KW"/>
</dbReference>
<dbReference type="GO" id="GO:0006754">
    <property type="term" value="P:ATP biosynthetic process"/>
    <property type="evidence" value="ECO:0007669"/>
    <property type="project" value="UniProtKB-KW"/>
</dbReference>
<dbReference type="GO" id="GO:0005524">
    <property type="term" value="F:ATP binding"/>
    <property type="evidence" value="ECO:0007669"/>
    <property type="project" value="UniProtKB-KW"/>
</dbReference>
<dbReference type="SUPFAM" id="SSF50615">
    <property type="entry name" value="N-terminal domain of alpha and beta subunits of F1 ATP synthase"/>
    <property type="match status" value="1"/>
</dbReference>
<evidence type="ECO:0000313" key="6">
    <source>
        <dbReference type="Proteomes" id="UP000259610"/>
    </source>
</evidence>
<keyword evidence="4" id="KW-0066">ATP synthesis</keyword>